<feature type="compositionally biased region" description="Polar residues" evidence="1">
    <location>
        <begin position="1"/>
        <end position="15"/>
    </location>
</feature>
<name>A0A3S8UF33_9PSED</name>
<sequence>MSGTRTITSTATQNKNKTKRLTHNKNKTAEAQLTDSFGEELCLGLAPRSDREQQKLHSKAAPELIGSKDQHQLGDQSNPFALHPWFRGRSQASRFVNRALNKNKKPSKKTIRAHNDLVGSFGSPLSFLGVCHAPWHAAYTIPPVNARIPAHHAAILLSLAEHSFKQCIPC</sequence>
<evidence type="ECO:0000256" key="1">
    <source>
        <dbReference type="SAM" id="MobiDB-lite"/>
    </source>
</evidence>
<dbReference type="AlphaFoldDB" id="A0A3S8UF33"/>
<accession>A0A3S8UF33</accession>
<feature type="region of interest" description="Disordered" evidence="1">
    <location>
        <begin position="1"/>
        <end position="32"/>
    </location>
</feature>
<gene>
    <name evidence="2" type="ORF">EJA05_03995</name>
</gene>
<dbReference type="EMBL" id="CP034338">
    <property type="protein sequence ID" value="AZL66949.1"/>
    <property type="molecule type" value="Genomic_DNA"/>
</dbReference>
<dbReference type="KEGG" id="pory:EJA05_03995"/>
<dbReference type="OrthoDB" id="7031754at2"/>
<feature type="compositionally biased region" description="Basic residues" evidence="1">
    <location>
        <begin position="16"/>
        <end position="26"/>
    </location>
</feature>
<reference evidence="2 3" key="1">
    <citation type="submission" date="2018-12" db="EMBL/GenBank/DDBJ databases">
        <authorList>
            <person name="Li S."/>
            <person name="Yang R."/>
            <person name="Chen G."/>
            <person name="Zou L."/>
            <person name="Zhang C."/>
            <person name="Chen Y."/>
            <person name="Liu Z."/>
            <person name="Li Y."/>
            <person name="Yan Y."/>
            <person name="Huang M."/>
            <person name="Chen T."/>
        </authorList>
    </citation>
    <scope>NUCLEOTIDE SEQUENCE [LARGE SCALE GENOMIC DNA]</scope>
    <source>
        <strain evidence="2 3">1257</strain>
    </source>
</reference>
<dbReference type="Proteomes" id="UP000268230">
    <property type="component" value="Chromosome"/>
</dbReference>
<evidence type="ECO:0000313" key="2">
    <source>
        <dbReference type="EMBL" id="AZL66949.1"/>
    </source>
</evidence>
<proteinExistence type="predicted"/>
<evidence type="ECO:0000313" key="3">
    <source>
        <dbReference type="Proteomes" id="UP000268230"/>
    </source>
</evidence>
<organism evidence="2 3">
    <name type="scientific">Pseudomonas entomophila</name>
    <dbReference type="NCBI Taxonomy" id="312306"/>
    <lineage>
        <taxon>Bacteria</taxon>
        <taxon>Pseudomonadati</taxon>
        <taxon>Pseudomonadota</taxon>
        <taxon>Gammaproteobacteria</taxon>
        <taxon>Pseudomonadales</taxon>
        <taxon>Pseudomonadaceae</taxon>
        <taxon>Pseudomonas</taxon>
    </lineage>
</organism>
<protein>
    <submittedName>
        <fullName evidence="2">Uncharacterized protein</fullName>
    </submittedName>
</protein>